<feature type="transmembrane region" description="Helical" evidence="4">
    <location>
        <begin position="42"/>
        <end position="67"/>
    </location>
</feature>
<dbReference type="Pfam" id="PF01590">
    <property type="entry name" value="GAF"/>
    <property type="match status" value="1"/>
</dbReference>
<dbReference type="SUPFAM" id="SSF58104">
    <property type="entry name" value="Methyl-accepting chemotaxis protein (MCP) signaling domain"/>
    <property type="match status" value="1"/>
</dbReference>
<dbReference type="Pfam" id="PF00672">
    <property type="entry name" value="HAMP"/>
    <property type="match status" value="1"/>
</dbReference>
<evidence type="ECO:0000313" key="8">
    <source>
        <dbReference type="EMBL" id="AOW98500.1"/>
    </source>
</evidence>
<dbReference type="Gene3D" id="6.10.340.10">
    <property type="match status" value="1"/>
</dbReference>
<name>A0A1D8TLG7_9CYAN</name>
<dbReference type="PROSITE" id="PS50885">
    <property type="entry name" value="HAMP"/>
    <property type="match status" value="2"/>
</dbReference>
<reference evidence="9" key="1">
    <citation type="submission" date="2016-10" db="EMBL/GenBank/DDBJ databases">
        <title>Comparative genomics uncovers the prolific and rare metabolic potential of the cyanobacterial genus Moorea.</title>
        <authorList>
            <person name="Leao T."/>
            <person name="Castelao G."/>
            <person name="Korobeynikov A."/>
            <person name="Monroe E.A."/>
            <person name="Podell S."/>
            <person name="Glukhov E."/>
            <person name="Allen E."/>
            <person name="Gerwick W.H."/>
            <person name="Gerwick L."/>
        </authorList>
    </citation>
    <scope>NUCLEOTIDE SEQUENCE [LARGE SCALE GENOMIC DNA]</scope>
    <source>
        <strain evidence="9">PAL-8-15-08-1</strain>
    </source>
</reference>
<accession>A0A1D8TLG7</accession>
<dbReference type="Gene3D" id="3.30.450.40">
    <property type="match status" value="1"/>
</dbReference>
<evidence type="ECO:0000259" key="7">
    <source>
        <dbReference type="PROSITE" id="PS50885"/>
    </source>
</evidence>
<dbReference type="EMBL" id="CP017599">
    <property type="protein sequence ID" value="AOW98500.1"/>
    <property type="molecule type" value="Genomic_DNA"/>
</dbReference>
<dbReference type="InterPro" id="IPR003660">
    <property type="entry name" value="HAMP_dom"/>
</dbReference>
<dbReference type="GO" id="GO:0007165">
    <property type="term" value="P:signal transduction"/>
    <property type="evidence" value="ECO:0007669"/>
    <property type="project" value="UniProtKB-KW"/>
</dbReference>
<dbReference type="CDD" id="cd06225">
    <property type="entry name" value="HAMP"/>
    <property type="match status" value="2"/>
</dbReference>
<organism evidence="8 9">
    <name type="scientific">Moorena producens PAL-8-15-08-1</name>
    <dbReference type="NCBI Taxonomy" id="1458985"/>
    <lineage>
        <taxon>Bacteria</taxon>
        <taxon>Bacillati</taxon>
        <taxon>Cyanobacteriota</taxon>
        <taxon>Cyanophyceae</taxon>
        <taxon>Coleofasciculales</taxon>
        <taxon>Coleofasciculaceae</taxon>
        <taxon>Moorena</taxon>
    </lineage>
</organism>
<keyword evidence="4" id="KW-0472">Membrane</keyword>
<dbReference type="GO" id="GO:0006935">
    <property type="term" value="P:chemotaxis"/>
    <property type="evidence" value="ECO:0007669"/>
    <property type="project" value="InterPro"/>
</dbReference>
<dbReference type="PRINTS" id="PR00260">
    <property type="entry name" value="CHEMTRNSDUCR"/>
</dbReference>
<dbReference type="AlphaFoldDB" id="A0A1D8TLG7"/>
<dbReference type="SUPFAM" id="SSF158472">
    <property type="entry name" value="HAMP domain-like"/>
    <property type="match status" value="1"/>
</dbReference>
<comment type="similarity">
    <text evidence="2">Belongs to the methyl-accepting chemotaxis (MCP) protein family.</text>
</comment>
<feature type="domain" description="HAMP" evidence="7">
    <location>
        <begin position="655"/>
        <end position="706"/>
    </location>
</feature>
<dbReference type="Pfam" id="PF00015">
    <property type="entry name" value="MCPsignal"/>
    <property type="match status" value="1"/>
</dbReference>
<gene>
    <name evidence="8" type="ORF">BJP34_02710</name>
</gene>
<dbReference type="PROSITE" id="PS50111">
    <property type="entry name" value="CHEMOTAXIS_TRANSDUC_2"/>
    <property type="match status" value="1"/>
</dbReference>
<feature type="domain" description="Methyl-accepting transducer" evidence="6">
    <location>
        <begin position="711"/>
        <end position="947"/>
    </location>
</feature>
<keyword evidence="4" id="KW-1133">Transmembrane helix</keyword>
<dbReference type="PANTHER" id="PTHR32089:SF114">
    <property type="entry name" value="METHYL-ACCEPTING CHEMOTAXIS PROTEIN MCPB"/>
    <property type="match status" value="1"/>
</dbReference>
<dbReference type="SUPFAM" id="SSF55781">
    <property type="entry name" value="GAF domain-like"/>
    <property type="match status" value="1"/>
</dbReference>
<dbReference type="InterPro" id="IPR003018">
    <property type="entry name" value="GAF"/>
</dbReference>
<dbReference type="OrthoDB" id="444338at2"/>
<dbReference type="InterPro" id="IPR016132">
    <property type="entry name" value="Phyto_chromo_attachment"/>
</dbReference>
<dbReference type="Proteomes" id="UP000177870">
    <property type="component" value="Chromosome"/>
</dbReference>
<dbReference type="SMART" id="SM00065">
    <property type="entry name" value="GAF"/>
    <property type="match status" value="1"/>
</dbReference>
<evidence type="ECO:0000256" key="4">
    <source>
        <dbReference type="SAM" id="Phobius"/>
    </source>
</evidence>
<dbReference type="InterPro" id="IPR004089">
    <property type="entry name" value="MCPsignal_dom"/>
</dbReference>
<dbReference type="Gene3D" id="1.10.287.950">
    <property type="entry name" value="Methyl-accepting chemotaxis protein"/>
    <property type="match status" value="1"/>
</dbReference>
<dbReference type="PROSITE" id="PS50046">
    <property type="entry name" value="PHYTOCHROME_2"/>
    <property type="match status" value="1"/>
</dbReference>
<evidence type="ECO:0000259" key="6">
    <source>
        <dbReference type="PROSITE" id="PS50111"/>
    </source>
</evidence>
<dbReference type="KEGG" id="mpro:BJP34_02710"/>
<evidence type="ECO:0000256" key="2">
    <source>
        <dbReference type="ARBA" id="ARBA00029447"/>
    </source>
</evidence>
<evidence type="ECO:0000256" key="3">
    <source>
        <dbReference type="PROSITE-ProRule" id="PRU00284"/>
    </source>
</evidence>
<evidence type="ECO:0000259" key="5">
    <source>
        <dbReference type="PROSITE" id="PS50046"/>
    </source>
</evidence>
<protein>
    <submittedName>
        <fullName evidence="8">Chemotaxis protein</fullName>
    </submittedName>
</protein>
<dbReference type="STRING" id="1458985.BJP34_02710"/>
<evidence type="ECO:0000313" key="9">
    <source>
        <dbReference type="Proteomes" id="UP000177870"/>
    </source>
</evidence>
<dbReference type="InterPro" id="IPR029016">
    <property type="entry name" value="GAF-like_dom_sf"/>
</dbReference>
<proteinExistence type="inferred from homology"/>
<feature type="domain" description="Phytochrome chromophore attachment site" evidence="5">
    <location>
        <begin position="465"/>
        <end position="601"/>
    </location>
</feature>
<dbReference type="PANTHER" id="PTHR32089">
    <property type="entry name" value="METHYL-ACCEPTING CHEMOTAXIS PROTEIN MCPB"/>
    <property type="match status" value="1"/>
</dbReference>
<dbReference type="GO" id="GO:0004888">
    <property type="term" value="F:transmembrane signaling receptor activity"/>
    <property type="evidence" value="ECO:0007669"/>
    <property type="project" value="InterPro"/>
</dbReference>
<sequence length="986" mass="107578">MTGIQLRPVIKPTTNLRISSSQQTKKSHLQWFYNLPVRSKQIVSLFSSEVISVAALMGVGALLIIIGGRAQLRGQAKSELAVTEINYNIKINQMGFGFRGQSENTAIIEAALAHSRNQLLSKSLERQVKQILHNEIKARQIEYATLVDKDLRIIVNANADRKGESFDPNNLVSKVLKQRKQIRANQILSWQELIKESPPLPEGLMNQDALKQGALIRYTVTPVKDPKTDEVIGALVSGDIVNGKEPIVKETLKTFNGGYSAIYLHQPSGEFALVTALDQGQAANWDQAQSDLPLPNQSLLEKAVNVGKVGELVTDRQKVGEQTYTMAAKALMDSQGEPVAVLVRGSSESDLNAFLTGSLLLQGSIAFLALATDVFLAMLLGRSIAEPIKRLHQTTHKFAAGDRETRAEVIATDEVGQLADTFNKLADNIVSKEEALAQQAFLQQAIAERSQLFAEFTSLLYKSVTSENILSTSVDGVRSILHTDRVVIYSFNEGWDSGTIMAESVAPGWIQAMGKIINDPLREGSVDRFKSGRVWVCHNVYEASLTGCHCEILERLQVKANIVAPILHEQELIGLLCAHQCSEPRDWQPEEADLLKQLAIQIGFALKQAHLFEQLQQARVDADLALKKAASTSDQIEQARRAAELNAIEQRQQKEALQHQVLELLYNVENAAKGDLTVRAEVGDGEIGTVADFFNALIESLRQIVIQVKLASTQVNSAVAADQQAVGKFAHQAMEQSDKISNTLSSIEQMMYSIEAVSKNARQAADVSHIASNAALTSGQAMDSTVETIVNLRETVVKTANKVKLLGESSKEIAKVVGLVQEIAVQTNLLSVNAGIEASRAGEEGEGFRVVAEQVGRLATQSANAIKDIQQVIDTIQQETQEVVKAMEDGKKQVVDGTQMVLKAKQSLEEIVAVSHEIDQLVQSISNATVSQAKTSRDVTDLIQEIAATSRQTSDSSGEVSQSLRTTVEVAQKLQMSVGQFKIGDE</sequence>
<dbReference type="SMART" id="SM00304">
    <property type="entry name" value="HAMP"/>
    <property type="match status" value="2"/>
</dbReference>
<keyword evidence="1 3" id="KW-0807">Transducer</keyword>
<dbReference type="RefSeq" id="WP_070391007.1">
    <property type="nucleotide sequence ID" value="NZ_CP017599.1"/>
</dbReference>
<dbReference type="SMART" id="SM00283">
    <property type="entry name" value="MA"/>
    <property type="match status" value="1"/>
</dbReference>
<feature type="domain" description="HAMP" evidence="7">
    <location>
        <begin position="382"/>
        <end position="434"/>
    </location>
</feature>
<keyword evidence="4" id="KW-0812">Transmembrane</keyword>
<evidence type="ECO:0000256" key="1">
    <source>
        <dbReference type="ARBA" id="ARBA00023224"/>
    </source>
</evidence>
<dbReference type="CDD" id="cd11386">
    <property type="entry name" value="MCP_signal"/>
    <property type="match status" value="1"/>
</dbReference>
<dbReference type="InterPro" id="IPR004090">
    <property type="entry name" value="Chemotax_Me-accpt_rcpt"/>
</dbReference>
<dbReference type="GO" id="GO:0016020">
    <property type="term" value="C:membrane"/>
    <property type="evidence" value="ECO:0007669"/>
    <property type="project" value="InterPro"/>
</dbReference>